<keyword evidence="1" id="KW-0812">Transmembrane</keyword>
<evidence type="ECO:0000313" key="2">
    <source>
        <dbReference type="EMBL" id="OGF30426.1"/>
    </source>
</evidence>
<dbReference type="EMBL" id="MFFY01000052">
    <property type="protein sequence ID" value="OGF30426.1"/>
    <property type="molecule type" value="Genomic_DNA"/>
</dbReference>
<accession>A0A1F5SV93</accession>
<name>A0A1F5SV93_9BACT</name>
<feature type="transmembrane region" description="Helical" evidence="1">
    <location>
        <begin position="143"/>
        <end position="163"/>
    </location>
</feature>
<reference evidence="2 3" key="1">
    <citation type="journal article" date="2016" name="Nat. Commun.">
        <title>Thousands of microbial genomes shed light on interconnected biogeochemical processes in an aquifer system.</title>
        <authorList>
            <person name="Anantharaman K."/>
            <person name="Brown C.T."/>
            <person name="Hug L.A."/>
            <person name="Sharon I."/>
            <person name="Castelle C.J."/>
            <person name="Probst A.J."/>
            <person name="Thomas B.C."/>
            <person name="Singh A."/>
            <person name="Wilkins M.J."/>
            <person name="Karaoz U."/>
            <person name="Brodie E.L."/>
            <person name="Williams K.H."/>
            <person name="Hubbard S.S."/>
            <person name="Banfield J.F."/>
        </authorList>
    </citation>
    <scope>NUCLEOTIDE SEQUENCE [LARGE SCALE GENOMIC DNA]</scope>
</reference>
<keyword evidence="1" id="KW-0472">Membrane</keyword>
<feature type="transmembrane region" description="Helical" evidence="1">
    <location>
        <begin position="44"/>
        <end position="65"/>
    </location>
</feature>
<comment type="caution">
    <text evidence="2">The sequence shown here is derived from an EMBL/GenBank/DDBJ whole genome shotgun (WGS) entry which is preliminary data.</text>
</comment>
<feature type="transmembrane region" description="Helical" evidence="1">
    <location>
        <begin position="77"/>
        <end position="95"/>
    </location>
</feature>
<dbReference type="AlphaFoldDB" id="A0A1F5SV93"/>
<dbReference type="Proteomes" id="UP000176915">
    <property type="component" value="Unassembled WGS sequence"/>
</dbReference>
<keyword evidence="1" id="KW-1133">Transmembrane helix</keyword>
<gene>
    <name evidence="2" type="ORF">A3H09_02145</name>
</gene>
<protein>
    <submittedName>
        <fullName evidence="2">Uncharacterized protein</fullName>
    </submittedName>
</protein>
<evidence type="ECO:0000313" key="3">
    <source>
        <dbReference type="Proteomes" id="UP000176915"/>
    </source>
</evidence>
<organism evidence="2 3">
    <name type="scientific">Candidatus Falkowbacteria bacterium RIFCSPLOWO2_12_FULL_45_13</name>
    <dbReference type="NCBI Taxonomy" id="1797991"/>
    <lineage>
        <taxon>Bacteria</taxon>
        <taxon>Candidatus Falkowiibacteriota</taxon>
    </lineage>
</organism>
<sequence length="170" mass="19073">MLYFIPLVFLLLTPLAAARAVCPICTVAVCASVGLSRWLGVDDTITGLWIGGLAVSIIIWTIDWLNRKQIRFFGRQPLIVIGYYLLILWPLYYYNMTGLPLNKLWGIDKLLLGLSLGTIGFLIGALLNGYLKKKNNGRAYFPFQKVVLPVGILAILSLTLYLICTYKLFQ</sequence>
<evidence type="ECO:0000256" key="1">
    <source>
        <dbReference type="SAM" id="Phobius"/>
    </source>
</evidence>
<proteinExistence type="predicted"/>
<feature type="transmembrane region" description="Helical" evidence="1">
    <location>
        <begin position="110"/>
        <end position="131"/>
    </location>
</feature>